<gene>
    <name evidence="5" type="ORF">SAMN05660461_4863</name>
</gene>
<keyword evidence="5" id="KW-0675">Receptor</keyword>
<name>A0A1T5P8J9_9BACT</name>
<dbReference type="PANTHER" id="PTHR40980">
    <property type="entry name" value="PLUG DOMAIN-CONTAINING PROTEIN"/>
    <property type="match status" value="1"/>
</dbReference>
<evidence type="ECO:0000313" key="5">
    <source>
        <dbReference type="EMBL" id="SKD08986.1"/>
    </source>
</evidence>
<proteinExistence type="predicted"/>
<feature type="domain" description="Outer membrane protein beta-barrel" evidence="4">
    <location>
        <begin position="386"/>
        <end position="790"/>
    </location>
</feature>
<evidence type="ECO:0000256" key="2">
    <source>
        <dbReference type="ARBA" id="ARBA00023136"/>
    </source>
</evidence>
<dbReference type="GO" id="GO:0009279">
    <property type="term" value="C:cell outer membrane"/>
    <property type="evidence" value="ECO:0007669"/>
    <property type="project" value="UniProtKB-SubCell"/>
</dbReference>
<evidence type="ECO:0000256" key="3">
    <source>
        <dbReference type="ARBA" id="ARBA00023237"/>
    </source>
</evidence>
<keyword evidence="3" id="KW-0998">Cell outer membrane</keyword>
<reference evidence="5 6" key="1">
    <citation type="submission" date="2017-02" db="EMBL/GenBank/DDBJ databases">
        <authorList>
            <person name="Peterson S.W."/>
        </authorList>
    </citation>
    <scope>NUCLEOTIDE SEQUENCE [LARGE SCALE GENOMIC DNA]</scope>
    <source>
        <strain evidence="5 6">DSM 18108</strain>
    </source>
</reference>
<dbReference type="RefSeq" id="WP_079472133.1">
    <property type="nucleotide sequence ID" value="NZ_FUZZ01000004.1"/>
</dbReference>
<dbReference type="AlphaFoldDB" id="A0A1T5P8J9"/>
<dbReference type="InterPro" id="IPR036942">
    <property type="entry name" value="Beta-barrel_TonB_sf"/>
</dbReference>
<evidence type="ECO:0000259" key="4">
    <source>
        <dbReference type="Pfam" id="PF14905"/>
    </source>
</evidence>
<dbReference type="SUPFAM" id="SSF49478">
    <property type="entry name" value="Cna protein B-type domain"/>
    <property type="match status" value="1"/>
</dbReference>
<protein>
    <submittedName>
        <fullName evidence="5">Outer membrane receptor proteins, mostly Fe transport</fullName>
    </submittedName>
</protein>
<comment type="subcellular location">
    <subcellularLocation>
        <location evidence="1">Cell outer membrane</location>
    </subcellularLocation>
</comment>
<keyword evidence="2" id="KW-0472">Membrane</keyword>
<dbReference type="Gene3D" id="2.40.170.20">
    <property type="entry name" value="TonB-dependent receptor, beta-barrel domain"/>
    <property type="match status" value="1"/>
</dbReference>
<dbReference type="EMBL" id="FUZZ01000004">
    <property type="protein sequence ID" value="SKD08986.1"/>
    <property type="molecule type" value="Genomic_DNA"/>
</dbReference>
<organism evidence="5 6">
    <name type="scientific">Chitinophaga ginsengisegetis</name>
    <dbReference type="NCBI Taxonomy" id="393003"/>
    <lineage>
        <taxon>Bacteria</taxon>
        <taxon>Pseudomonadati</taxon>
        <taxon>Bacteroidota</taxon>
        <taxon>Chitinophagia</taxon>
        <taxon>Chitinophagales</taxon>
        <taxon>Chitinophagaceae</taxon>
        <taxon>Chitinophaga</taxon>
    </lineage>
</organism>
<dbReference type="Proteomes" id="UP000190166">
    <property type="component" value="Unassembled WGS sequence"/>
</dbReference>
<dbReference type="SUPFAM" id="SSF56935">
    <property type="entry name" value="Porins"/>
    <property type="match status" value="1"/>
</dbReference>
<evidence type="ECO:0000313" key="6">
    <source>
        <dbReference type="Proteomes" id="UP000190166"/>
    </source>
</evidence>
<dbReference type="PANTHER" id="PTHR40980:SF4">
    <property type="entry name" value="TONB-DEPENDENT RECEPTOR-LIKE BETA-BARREL DOMAIN-CONTAINING PROTEIN"/>
    <property type="match status" value="1"/>
</dbReference>
<sequence length="815" mass="91195">MKKKTVFFIALIISVTTYINTCFSQVKDPGFNISGQLRADDPALLKDVVIQLLNATDKKMVKIEYADSTGRFTFEQIPAGSYVIATQSMIFGRYESAPFRHEKNTTAGTIALQVKSTALKETSVTAVKPFIQQQYDKTVLNVEGSISAAGSTALEVLEKAPGITIDQNDNIAMRGRQGVLIMIDGKQVPMSGQDLANMLRNMSASQIETIDLITNPSAKYDAAGNAGIIDIRLKKGKKSGTNGNASLSLSQGRYPKVNPSFNFNSKHQHLNIFGSYNYNYREELNDLTIYRQFYDENNAYTGGNNYQNFFKFRNNNHNVRLGADYNISKNVVVGFAANGMFNASNITTHSVAQSVDAHQANTGSFITLGDNYPGRNNRSINLNYKHTLDTSGRELTADLDYARFSSSEKQNYITRYYDIRQVESKTPYALFGDLNGELSIRSVKMDYTQPLKVIGAKLDAGVKSSWVKSDNDVQFFDRSNGGNVLDKGKSNRFIYKENINAAYVNASKKWKRLSMQLGLRVENTRADGFQVTNAETFNRNYTQLFPSGYAGYEFNATHDLGLSVSRRIDRPSYRELNPFKVFLDPLTSSTGNPFLLPELTNSFEVTHTFRQQYTTKLGYSRTRDNILTVLSPDEAPGAVIQTGRNLAKYDYYNLSFGFPVNIRKWLSSTNTALVYYGRYSGNLVNTDLNVSRVSFNFNSVNTITLNPVTTIEVTGSYESRSYYGFLDIGSFWFVNAGAQRQLWNRKASVKINIADIFFTNQTNAVTRLTGYGETFKQKRDTRVATLTFNYKFGGNGAGNIKRKTGGAEEEKRRAG</sequence>
<keyword evidence="6" id="KW-1185">Reference proteome</keyword>
<dbReference type="Gene3D" id="2.170.130.10">
    <property type="entry name" value="TonB-dependent receptor, plug domain"/>
    <property type="match status" value="1"/>
</dbReference>
<dbReference type="InterPro" id="IPR041700">
    <property type="entry name" value="OMP_b-brl_3"/>
</dbReference>
<dbReference type="STRING" id="393003.SAMN05660461_4863"/>
<evidence type="ECO:0000256" key="1">
    <source>
        <dbReference type="ARBA" id="ARBA00004442"/>
    </source>
</evidence>
<accession>A0A1T5P8J9</accession>
<dbReference type="InterPro" id="IPR037066">
    <property type="entry name" value="Plug_dom_sf"/>
</dbReference>
<dbReference type="Pfam" id="PF14905">
    <property type="entry name" value="OMP_b-brl_3"/>
    <property type="match status" value="1"/>
</dbReference>